<accession>A0A9P9ITS6</accession>
<dbReference type="PANTHER" id="PTHR38790">
    <property type="entry name" value="2EXR DOMAIN-CONTAINING PROTEIN-RELATED"/>
    <property type="match status" value="1"/>
</dbReference>
<evidence type="ECO:0000313" key="2">
    <source>
        <dbReference type="EMBL" id="KAH7135108.1"/>
    </source>
</evidence>
<dbReference type="EMBL" id="JAGMWT010000002">
    <property type="protein sequence ID" value="KAH7135108.1"/>
    <property type="molecule type" value="Genomic_DNA"/>
</dbReference>
<name>A0A9P9ITS6_9PLEO</name>
<protein>
    <recommendedName>
        <fullName evidence="1">DUF7730 domain-containing protein</fullName>
    </recommendedName>
</protein>
<evidence type="ECO:0000259" key="1">
    <source>
        <dbReference type="Pfam" id="PF24864"/>
    </source>
</evidence>
<dbReference type="Pfam" id="PF24864">
    <property type="entry name" value="DUF7730"/>
    <property type="match status" value="1"/>
</dbReference>
<reference evidence="2" key="1">
    <citation type="journal article" date="2021" name="Nat. Commun.">
        <title>Genetic determinants of endophytism in the Arabidopsis root mycobiome.</title>
        <authorList>
            <person name="Mesny F."/>
            <person name="Miyauchi S."/>
            <person name="Thiergart T."/>
            <person name="Pickel B."/>
            <person name="Atanasova L."/>
            <person name="Karlsson M."/>
            <person name="Huettel B."/>
            <person name="Barry K.W."/>
            <person name="Haridas S."/>
            <person name="Chen C."/>
            <person name="Bauer D."/>
            <person name="Andreopoulos W."/>
            <person name="Pangilinan J."/>
            <person name="LaButti K."/>
            <person name="Riley R."/>
            <person name="Lipzen A."/>
            <person name="Clum A."/>
            <person name="Drula E."/>
            <person name="Henrissat B."/>
            <person name="Kohler A."/>
            <person name="Grigoriev I.V."/>
            <person name="Martin F.M."/>
            <person name="Hacquard S."/>
        </authorList>
    </citation>
    <scope>NUCLEOTIDE SEQUENCE</scope>
    <source>
        <strain evidence="2">MPI-CAGE-CH-0243</strain>
    </source>
</reference>
<feature type="domain" description="DUF7730" evidence="1">
    <location>
        <begin position="6"/>
        <end position="181"/>
    </location>
</feature>
<gene>
    <name evidence="2" type="ORF">B0J11DRAFT_575716</name>
</gene>
<dbReference type="InterPro" id="IPR056632">
    <property type="entry name" value="DUF7730"/>
</dbReference>
<dbReference type="AlphaFoldDB" id="A0A9P9ITS6"/>
<dbReference type="OrthoDB" id="4757095at2759"/>
<comment type="caution">
    <text evidence="2">The sequence shown here is derived from an EMBL/GenBank/DDBJ whole genome shotgun (WGS) entry which is preliminary data.</text>
</comment>
<organism evidence="2 3">
    <name type="scientific">Dendryphion nanum</name>
    <dbReference type="NCBI Taxonomy" id="256645"/>
    <lineage>
        <taxon>Eukaryota</taxon>
        <taxon>Fungi</taxon>
        <taxon>Dikarya</taxon>
        <taxon>Ascomycota</taxon>
        <taxon>Pezizomycotina</taxon>
        <taxon>Dothideomycetes</taxon>
        <taxon>Pleosporomycetidae</taxon>
        <taxon>Pleosporales</taxon>
        <taxon>Torulaceae</taxon>
        <taxon>Dendryphion</taxon>
    </lineage>
</organism>
<dbReference type="Proteomes" id="UP000700596">
    <property type="component" value="Unassembled WGS sequence"/>
</dbReference>
<evidence type="ECO:0000313" key="3">
    <source>
        <dbReference type="Proteomes" id="UP000700596"/>
    </source>
</evidence>
<sequence length="278" mass="32192">MSDPIPDCPLLQKLPAELRLMIWEFTIGHQYIHIRLKPKLGHTVRDPVIWKSKLPTAAFINDKASNNMSDPPRALDSFSLVSRKEHTVGGLFRACKQTHRESIKILYATNTFIFTEPWLLPTFKVSALYWDLIRSIYLDDSNISDSRPQRSLTTDCMRTGAVWHPVHSTLSTLPNVKSVEFYIPKPYGGGKHPLLWKRRDFDRVKSNVLDYFNTLRRKEQINNFEVYIAVWEADDANEVTNFISFLTRSLRRKGFNCKVFLGGIHDNGNRSVAQLEWI</sequence>
<proteinExistence type="predicted"/>
<keyword evidence="3" id="KW-1185">Reference proteome</keyword>